<feature type="compositionally biased region" description="Polar residues" evidence="1">
    <location>
        <begin position="414"/>
        <end position="430"/>
    </location>
</feature>
<organism evidence="3 4">
    <name type="scientific">Heterorhabditis bacteriophora</name>
    <name type="common">Entomopathogenic nematode worm</name>
    <dbReference type="NCBI Taxonomy" id="37862"/>
    <lineage>
        <taxon>Eukaryota</taxon>
        <taxon>Metazoa</taxon>
        <taxon>Ecdysozoa</taxon>
        <taxon>Nematoda</taxon>
        <taxon>Chromadorea</taxon>
        <taxon>Rhabditida</taxon>
        <taxon>Rhabditina</taxon>
        <taxon>Rhabditomorpha</taxon>
        <taxon>Strongyloidea</taxon>
        <taxon>Heterorhabditidae</taxon>
        <taxon>Heterorhabditis</taxon>
    </lineage>
</organism>
<reference evidence="4" key="1">
    <citation type="submission" date="2016-11" db="UniProtKB">
        <authorList>
            <consortium name="WormBaseParasite"/>
        </authorList>
    </citation>
    <scope>IDENTIFICATION</scope>
</reference>
<evidence type="ECO:0000256" key="2">
    <source>
        <dbReference type="SAM" id="Phobius"/>
    </source>
</evidence>
<feature type="region of interest" description="Disordered" evidence="1">
    <location>
        <begin position="520"/>
        <end position="640"/>
    </location>
</feature>
<dbReference type="PANTHER" id="PTHR23302:SF65">
    <property type="entry name" value="TRANSMEMBRANE CHANNEL-LIKE PROTEIN 2"/>
    <property type="match status" value="1"/>
</dbReference>
<feature type="compositionally biased region" description="Basic and acidic residues" evidence="1">
    <location>
        <begin position="568"/>
        <end position="605"/>
    </location>
</feature>
<accession>A0A1I7XIM3</accession>
<dbReference type="InterPro" id="IPR038900">
    <property type="entry name" value="TMC"/>
</dbReference>
<feature type="transmembrane region" description="Helical" evidence="2">
    <location>
        <begin position="71"/>
        <end position="98"/>
    </location>
</feature>
<feature type="compositionally biased region" description="Basic and acidic residues" evidence="1">
    <location>
        <begin position="363"/>
        <end position="389"/>
    </location>
</feature>
<keyword evidence="2" id="KW-0472">Membrane</keyword>
<feature type="compositionally biased region" description="Acidic residues" evidence="1">
    <location>
        <begin position="336"/>
        <end position="346"/>
    </location>
</feature>
<dbReference type="AlphaFoldDB" id="A0A1I7XIM3"/>
<dbReference type="PANTHER" id="PTHR23302">
    <property type="entry name" value="TRANSMEMBRANE CHANNEL-RELATED"/>
    <property type="match status" value="1"/>
</dbReference>
<feature type="region of interest" description="Disordered" evidence="1">
    <location>
        <begin position="321"/>
        <end position="430"/>
    </location>
</feature>
<keyword evidence="2" id="KW-1133">Transmembrane helix</keyword>
<name>A0A1I7XIM3_HETBA</name>
<evidence type="ECO:0000313" key="3">
    <source>
        <dbReference type="Proteomes" id="UP000095283"/>
    </source>
</evidence>
<feature type="transmembrane region" description="Helical" evidence="2">
    <location>
        <begin position="208"/>
        <end position="227"/>
    </location>
</feature>
<sequence>MLFNILLQVFSDYGPFGVSNPKALVSKDKSVNNVTIVVTQAIGPNVNWNESTKLNYTTYRLEITKLVTMDLLMTIAAILVIDFFRGLACRYCNMWWFWNLEKTFKQSQVKLKRGSSNFYLMLLLLMLFLCTLPVGYVIASRKPSKSCGPFGSVSRISNTHFCLILKYSSNFTNFRDQPHFYSVITDVLHENLNASLVDAIKYMTSPGIVIPVLLLLLLVIYFLFALVRGLREANADLSTQLMHDDDSQSHPKSIGSVPRSVSSKAFVPSLGSVSEVDHSDVEENDDEGIGEPRPPPLKLTLKQQFLVCIGWSDPKQYERVEETNEIEMEEGRLEGEYSDEAEEEQEDDRRNSESRYLLPPERSSSHTSREKSDYSKQSDIDGKRSREESYVTPSQSSRRDMDERRDGLKMTEIGISSSRTPSYKNNSQPLETEFSVPQLLITEDTLLDSSYRRTHLEFPLKDQDGSESQSSLSRTPSFYGQKEENIKGAVKRLLYPISSQYNTRYGYTSAMMSPIMTDLMSTDEGTDDEKAKLIPDRPPLPHFHKERQSRSHIPRAPRFRISMSPPRKKVDSDSDSPIRRFEMRVEHPENYNSKEQRECHKERNNTKNQQQTNTGESSRSRQEEQIPKGFPRKSTQITTV</sequence>
<feature type="region of interest" description="Disordered" evidence="1">
    <location>
        <begin position="242"/>
        <end position="261"/>
    </location>
</feature>
<protein>
    <submittedName>
        <fullName evidence="4">Transmembrane channel-like protein</fullName>
    </submittedName>
</protein>
<keyword evidence="2" id="KW-0812">Transmembrane</keyword>
<evidence type="ECO:0000313" key="4">
    <source>
        <dbReference type="WBParaSite" id="Hba_17599"/>
    </source>
</evidence>
<dbReference type="GO" id="GO:0005886">
    <property type="term" value="C:plasma membrane"/>
    <property type="evidence" value="ECO:0007669"/>
    <property type="project" value="InterPro"/>
</dbReference>
<evidence type="ECO:0000256" key="1">
    <source>
        <dbReference type="SAM" id="MobiDB-lite"/>
    </source>
</evidence>
<proteinExistence type="predicted"/>
<feature type="compositionally biased region" description="Basic and acidic residues" evidence="1">
    <location>
        <begin position="397"/>
        <end position="409"/>
    </location>
</feature>
<dbReference type="GO" id="GO:0008381">
    <property type="term" value="F:mechanosensitive monoatomic ion channel activity"/>
    <property type="evidence" value="ECO:0007669"/>
    <property type="project" value="TreeGrafter"/>
</dbReference>
<dbReference type="Proteomes" id="UP000095283">
    <property type="component" value="Unplaced"/>
</dbReference>
<keyword evidence="3" id="KW-1185">Reference proteome</keyword>
<feature type="region of interest" description="Disordered" evidence="1">
    <location>
        <begin position="270"/>
        <end position="296"/>
    </location>
</feature>
<feature type="transmembrane region" description="Helical" evidence="2">
    <location>
        <begin position="118"/>
        <end position="139"/>
    </location>
</feature>
<feature type="compositionally biased region" description="Basic residues" evidence="1">
    <location>
        <begin position="542"/>
        <end position="558"/>
    </location>
</feature>
<dbReference type="WBParaSite" id="Hba_17599">
    <property type="protein sequence ID" value="Hba_17599"/>
    <property type="gene ID" value="Hba_17599"/>
</dbReference>